<dbReference type="Proteomes" id="UP001165368">
    <property type="component" value="Unassembled WGS sequence"/>
</dbReference>
<name>A0ABS9L901_9MICC</name>
<keyword evidence="2" id="KW-1185">Reference proteome</keyword>
<dbReference type="RefSeq" id="WP_237822149.1">
    <property type="nucleotide sequence ID" value="NZ_JAKLTQ010000011.1"/>
</dbReference>
<evidence type="ECO:0008006" key="3">
    <source>
        <dbReference type="Google" id="ProtNLM"/>
    </source>
</evidence>
<sequence>MFTLRIEHTVRDFRMWMRAFDRDLLGRGAAGVRSYKISRPLDEKNVAILELDFDTEEAAAEFLPRLQNEVWKSDLMSQALAEAPVTKIVETIAMESLAAP</sequence>
<protein>
    <recommendedName>
        <fullName evidence="3">NIPSNAP domain-containing protein</fullName>
    </recommendedName>
</protein>
<evidence type="ECO:0000313" key="2">
    <source>
        <dbReference type="Proteomes" id="UP001165368"/>
    </source>
</evidence>
<dbReference type="EMBL" id="JAKLTQ010000011">
    <property type="protein sequence ID" value="MCG2623140.1"/>
    <property type="molecule type" value="Genomic_DNA"/>
</dbReference>
<gene>
    <name evidence="1" type="ORF">LVY72_14660</name>
</gene>
<accession>A0ABS9L901</accession>
<evidence type="ECO:0000313" key="1">
    <source>
        <dbReference type="EMBL" id="MCG2623140.1"/>
    </source>
</evidence>
<comment type="caution">
    <text evidence="1">The sequence shown here is derived from an EMBL/GenBank/DDBJ whole genome shotgun (WGS) entry which is preliminary data.</text>
</comment>
<organism evidence="1 2">
    <name type="scientific">Arthrobacter hankyongi</name>
    <dbReference type="NCBI Taxonomy" id="2904801"/>
    <lineage>
        <taxon>Bacteria</taxon>
        <taxon>Bacillati</taxon>
        <taxon>Actinomycetota</taxon>
        <taxon>Actinomycetes</taxon>
        <taxon>Micrococcales</taxon>
        <taxon>Micrococcaceae</taxon>
        <taxon>Arthrobacter</taxon>
    </lineage>
</organism>
<reference evidence="1" key="1">
    <citation type="submission" date="2022-01" db="EMBL/GenBank/DDBJ databases">
        <authorList>
            <person name="Jo J.-H."/>
            <person name="Im W.-T."/>
        </authorList>
    </citation>
    <scope>NUCLEOTIDE SEQUENCE</scope>
    <source>
        <strain evidence="1">I2-34</strain>
    </source>
</reference>
<proteinExistence type="predicted"/>